<name>A0A4P7NSQ4_PYROR</name>
<organism evidence="1 2">
    <name type="scientific">Pyricularia oryzae</name>
    <name type="common">Rice blast fungus</name>
    <name type="synonym">Magnaporthe oryzae</name>
    <dbReference type="NCBI Taxonomy" id="318829"/>
    <lineage>
        <taxon>Eukaryota</taxon>
        <taxon>Fungi</taxon>
        <taxon>Dikarya</taxon>
        <taxon>Ascomycota</taxon>
        <taxon>Pezizomycotina</taxon>
        <taxon>Sordariomycetes</taxon>
        <taxon>Sordariomycetidae</taxon>
        <taxon>Magnaporthales</taxon>
        <taxon>Pyriculariaceae</taxon>
        <taxon>Pyricularia</taxon>
    </lineage>
</organism>
<dbReference type="Proteomes" id="UP000294847">
    <property type="component" value="Chromosome 7"/>
</dbReference>
<dbReference type="PROSITE" id="PS00518">
    <property type="entry name" value="ZF_RING_1"/>
    <property type="match status" value="1"/>
</dbReference>
<dbReference type="AlphaFoldDB" id="A0A4P7NSQ4"/>
<sequence>MSLSFGSDQIMCRSIADAVTKDGDAIGNLLRENPVPPAAESAAQLDDELIEKLKVLYVTDHEQHSDQRPDSLPEAESSAWAASRKAGVRRRLKGKCISCRDTYDFTDVARCPCNHEYCRHCLSTLLEASIVDESLFPPRCCNQSIPLDHNRIFLAPDLIGRFYAKKLELETKNRTYCYDPTCSTWVPLTSINKVGSLATCVRCRKKDLYDLQGITAHR</sequence>
<dbReference type="EMBL" id="CP034210">
    <property type="protein sequence ID" value="QBZ65493.1"/>
    <property type="molecule type" value="Genomic_DNA"/>
</dbReference>
<gene>
    <name evidence="1" type="ORF">PoMZ_12454</name>
</gene>
<dbReference type="InterPro" id="IPR017907">
    <property type="entry name" value="Znf_RING_CS"/>
</dbReference>
<accession>A0A4P7NSQ4</accession>
<protein>
    <submittedName>
        <fullName evidence="1">Uncharacterized protein</fullName>
    </submittedName>
</protein>
<dbReference type="SUPFAM" id="SSF57850">
    <property type="entry name" value="RING/U-box"/>
    <property type="match status" value="1"/>
</dbReference>
<evidence type="ECO:0000313" key="1">
    <source>
        <dbReference type="EMBL" id="QBZ65493.1"/>
    </source>
</evidence>
<proteinExistence type="predicted"/>
<evidence type="ECO:0000313" key="2">
    <source>
        <dbReference type="Proteomes" id="UP000294847"/>
    </source>
</evidence>
<reference evidence="1 2" key="1">
    <citation type="journal article" date="2019" name="Mol. Biol. Evol.">
        <title>Blast fungal genomes show frequent chromosomal changes, gene gains and losses, and effector gene turnover.</title>
        <authorList>
            <person name="Gomez Luciano L.B."/>
            <person name="Jason Tsai I."/>
            <person name="Chuma I."/>
            <person name="Tosa Y."/>
            <person name="Chen Y.H."/>
            <person name="Li J.Y."/>
            <person name="Li M.Y."/>
            <person name="Jade Lu M.Y."/>
            <person name="Nakayashiki H."/>
            <person name="Li W.H."/>
        </authorList>
    </citation>
    <scope>NUCLEOTIDE SEQUENCE [LARGE SCALE GENOMIC DNA]</scope>
    <source>
        <strain evidence="1">MZ5-1-6</strain>
    </source>
</reference>